<protein>
    <submittedName>
        <fullName evidence="1">Uncharacterized protein</fullName>
    </submittedName>
</protein>
<gene>
    <name evidence="1" type="ORF">A3K86_17840</name>
</gene>
<dbReference type="EMBL" id="LVHF01000033">
    <property type="protein sequence ID" value="OAN10855.1"/>
    <property type="molecule type" value="Genomic_DNA"/>
</dbReference>
<proteinExistence type="predicted"/>
<dbReference type="Proteomes" id="UP000078503">
    <property type="component" value="Unassembled WGS sequence"/>
</dbReference>
<reference evidence="1 2" key="1">
    <citation type="submission" date="2016-03" db="EMBL/GenBank/DDBJ databases">
        <title>Photobacterium proteolyticum sp. nov. a protease producing bacterium isolated from ocean sediments of Laizhou Bay.</title>
        <authorList>
            <person name="Li Y."/>
        </authorList>
    </citation>
    <scope>NUCLEOTIDE SEQUENCE [LARGE SCALE GENOMIC DNA]</scope>
    <source>
        <strain evidence="1 2">R-40508</strain>
    </source>
</reference>
<accession>A0A178K1M8</accession>
<dbReference type="AlphaFoldDB" id="A0A178K1M8"/>
<name>A0A178K1M8_9GAMM</name>
<keyword evidence="2" id="KW-1185">Reference proteome</keyword>
<organism evidence="1 2">
    <name type="scientific">Photobacterium jeanii</name>
    <dbReference type="NCBI Taxonomy" id="858640"/>
    <lineage>
        <taxon>Bacteria</taxon>
        <taxon>Pseudomonadati</taxon>
        <taxon>Pseudomonadota</taxon>
        <taxon>Gammaproteobacteria</taxon>
        <taxon>Vibrionales</taxon>
        <taxon>Vibrionaceae</taxon>
        <taxon>Photobacterium</taxon>
    </lineage>
</organism>
<dbReference type="RefSeq" id="WP_068334501.1">
    <property type="nucleotide sequence ID" value="NZ_LVHF01000033.1"/>
</dbReference>
<evidence type="ECO:0000313" key="2">
    <source>
        <dbReference type="Proteomes" id="UP000078503"/>
    </source>
</evidence>
<sequence>MAILQSCTYQFDRVHGVTRVRLIKKLSCDMTVPRYDELVDAAGNSHQSFYWPGLAPAANGEVIQPVLGILNGGNFTQMRAYTVKSEGGYTNTGWGYTQEHGYNVMPQGHIHVEPGTVLHGYIEYIGKDPEDDTVYIYEAGFSNPGFESTIERIRVHQPYANAQLCVEPRGAKTLAPVFVFANVQVEYTDTYVPSGYYPNNDNSNGWRSDNGEITMVGNTATFHRHTTV</sequence>
<evidence type="ECO:0000313" key="1">
    <source>
        <dbReference type="EMBL" id="OAN10855.1"/>
    </source>
</evidence>
<comment type="caution">
    <text evidence="1">The sequence shown here is derived from an EMBL/GenBank/DDBJ whole genome shotgun (WGS) entry which is preliminary data.</text>
</comment>